<dbReference type="InterPro" id="IPR011990">
    <property type="entry name" value="TPR-like_helical_dom_sf"/>
</dbReference>
<dbReference type="RefSeq" id="WP_055580439.1">
    <property type="nucleotide sequence ID" value="NZ_LKTM01000348.1"/>
</dbReference>
<dbReference type="OrthoDB" id="9806903at2"/>
<keyword evidence="4" id="KW-0547">Nucleotide-binding</keyword>
<evidence type="ECO:0000259" key="6">
    <source>
        <dbReference type="SMART" id="SM00382"/>
    </source>
</evidence>
<dbReference type="InterPro" id="IPR050773">
    <property type="entry name" value="CbxX/CfxQ_RuBisCO_ESX"/>
</dbReference>
<reference evidence="7 8" key="1">
    <citation type="submission" date="2015-10" db="EMBL/GenBank/DDBJ databases">
        <title>Mycobacterium gordonae draft genome assembly.</title>
        <authorList>
            <person name="Ustinova V."/>
            <person name="Smirnova T."/>
            <person name="Blagodatskikh K."/>
            <person name="Varlamov D."/>
            <person name="Larionova E."/>
            <person name="Chernousova L."/>
        </authorList>
    </citation>
    <scope>NUCLEOTIDE SEQUENCE [LARGE SCALE GENOMIC DNA]</scope>
    <source>
        <strain evidence="7 8">CTRI 14-8773</strain>
    </source>
</reference>
<comment type="similarity">
    <text evidence="2">Belongs to the CbxX/CfxQ family.</text>
</comment>
<dbReference type="SMART" id="SM00382">
    <property type="entry name" value="AAA"/>
    <property type="match status" value="1"/>
</dbReference>
<dbReference type="PRINTS" id="PR00819">
    <property type="entry name" value="CBXCFQXSUPER"/>
</dbReference>
<dbReference type="InterPro" id="IPR003959">
    <property type="entry name" value="ATPase_AAA_core"/>
</dbReference>
<dbReference type="Pfam" id="PF21545">
    <property type="entry name" value="T7SS_EccA1_N"/>
    <property type="match status" value="1"/>
</dbReference>
<dbReference type="Gene3D" id="1.10.8.60">
    <property type="match status" value="1"/>
</dbReference>
<keyword evidence="3" id="KW-0963">Cytoplasm</keyword>
<evidence type="ECO:0000313" key="8">
    <source>
        <dbReference type="Proteomes" id="UP000051677"/>
    </source>
</evidence>
<name>A0A0Q2U7H5_MYCGO</name>
<dbReference type="GO" id="GO:0016887">
    <property type="term" value="F:ATP hydrolysis activity"/>
    <property type="evidence" value="ECO:0007669"/>
    <property type="project" value="InterPro"/>
</dbReference>
<proteinExistence type="inferred from homology"/>
<dbReference type="InterPro" id="IPR000641">
    <property type="entry name" value="CbxX/CfxQ"/>
</dbReference>
<sequence length="610" mass="67097">MTTTGSETTVRNAFRRGLLASGIAVGGLVPSHNAAVAAEMFRSATQADPGVCDGWLGRLLAGEDSLDVLAGAWAAAETFGWEVRRLGVLGPDFRPAAFDGLFLQLPVSSVFALRCAYAAALIRAHHYSKADELLTAARVPADPFDADTHTYVAGLLHFRTQRWTDVLRLFPVEKRWMLPQYECAATAMATTALASLGVFEDAFRRGQSAAGDDRVPAAATVALYTQAMCMRHLGREEEAAQLLRRVYSRDPKFAPAREAMDDSTRRLVLTDPETIEARTDPWDPASAPNRVDAEVARDAEKASKYLAEGQAELDAMLGMAEAKGEIKRIRSTTKVNLARAKVGLRVPVTSRHTLLLGPPGTGKTSVARSFTKQLCGLKVLRKPLVVETSRAKLLGRFMADAEKNTEEMLEAALGGAVFFDEMHTLHERGYSTGDPYGNAIINTLLLYMENHRDELVVFGAGYAKATQRMLEVNQGLRRRFSTVIEFHSYTPPELVELTKLMVAEDDDTTTDAAVEVLRGDFERFYTDEKLTEDGDLIRGIDVLGNAGFVRNLVEKARDHRNDRLDNAELDELLAAEDLDITDEQLQRLRELTAQDLAEGLHAAVSEKRSE</sequence>
<evidence type="ECO:0000256" key="3">
    <source>
        <dbReference type="ARBA" id="ARBA00022490"/>
    </source>
</evidence>
<accession>A0A0Q2U7H5</accession>
<dbReference type="STRING" id="1778.A9W97_14840"/>
<protein>
    <submittedName>
        <fullName evidence="7">Type VII secretion AAA-ATPase EccA</fullName>
    </submittedName>
</protein>
<dbReference type="InterPro" id="IPR041627">
    <property type="entry name" value="AAA_lid_6"/>
</dbReference>
<evidence type="ECO:0000256" key="5">
    <source>
        <dbReference type="ARBA" id="ARBA00022840"/>
    </source>
</evidence>
<feature type="domain" description="AAA+ ATPase" evidence="6">
    <location>
        <begin position="349"/>
        <end position="490"/>
    </location>
</feature>
<dbReference type="GO" id="GO:0005737">
    <property type="term" value="C:cytoplasm"/>
    <property type="evidence" value="ECO:0007669"/>
    <property type="project" value="UniProtKB-SubCell"/>
</dbReference>
<dbReference type="InterPro" id="IPR003593">
    <property type="entry name" value="AAA+_ATPase"/>
</dbReference>
<dbReference type="SUPFAM" id="SSF52540">
    <property type="entry name" value="P-loop containing nucleoside triphosphate hydrolases"/>
    <property type="match status" value="1"/>
</dbReference>
<evidence type="ECO:0000256" key="2">
    <source>
        <dbReference type="ARBA" id="ARBA00010378"/>
    </source>
</evidence>
<dbReference type="PANTHER" id="PTHR43392">
    <property type="entry name" value="AAA-TYPE ATPASE FAMILY PROTEIN / ANKYRIN REPEAT FAMILY PROTEIN"/>
    <property type="match status" value="1"/>
</dbReference>
<organism evidence="7 8">
    <name type="scientific">Mycobacterium gordonae</name>
    <dbReference type="NCBI Taxonomy" id="1778"/>
    <lineage>
        <taxon>Bacteria</taxon>
        <taxon>Bacillati</taxon>
        <taxon>Actinomycetota</taxon>
        <taxon>Actinomycetes</taxon>
        <taxon>Mycobacteriales</taxon>
        <taxon>Mycobacteriaceae</taxon>
        <taxon>Mycobacterium</taxon>
    </lineage>
</organism>
<dbReference type="EMBL" id="LKTM01000348">
    <property type="protein sequence ID" value="KQH76600.1"/>
    <property type="molecule type" value="Genomic_DNA"/>
</dbReference>
<evidence type="ECO:0000256" key="4">
    <source>
        <dbReference type="ARBA" id="ARBA00022741"/>
    </source>
</evidence>
<dbReference type="NCBIfam" id="TIGR03922">
    <property type="entry name" value="T7SS_EccA"/>
    <property type="match status" value="1"/>
</dbReference>
<comment type="subcellular location">
    <subcellularLocation>
        <location evidence="1">Cytoplasm</location>
    </subcellularLocation>
</comment>
<dbReference type="Gene3D" id="1.25.40.10">
    <property type="entry name" value="Tetratricopeptide repeat domain"/>
    <property type="match status" value="1"/>
</dbReference>
<dbReference type="Pfam" id="PF17866">
    <property type="entry name" value="AAA_lid_6"/>
    <property type="match status" value="1"/>
</dbReference>
<dbReference type="GO" id="GO:0005524">
    <property type="term" value="F:ATP binding"/>
    <property type="evidence" value="ECO:0007669"/>
    <property type="project" value="UniProtKB-KW"/>
</dbReference>
<dbReference type="PANTHER" id="PTHR43392:SF2">
    <property type="entry name" value="AAA-TYPE ATPASE FAMILY PROTEIN _ ANKYRIN REPEAT FAMILY PROTEIN"/>
    <property type="match status" value="1"/>
</dbReference>
<dbReference type="Proteomes" id="UP000051677">
    <property type="component" value="Unassembled WGS sequence"/>
</dbReference>
<gene>
    <name evidence="7" type="ORF">AO501_10440</name>
</gene>
<dbReference type="Pfam" id="PF00004">
    <property type="entry name" value="AAA"/>
    <property type="match status" value="1"/>
</dbReference>
<dbReference type="InterPro" id="IPR023835">
    <property type="entry name" value="T7SS_EccA"/>
</dbReference>
<dbReference type="Gene3D" id="3.40.50.300">
    <property type="entry name" value="P-loop containing nucleotide triphosphate hydrolases"/>
    <property type="match status" value="1"/>
</dbReference>
<dbReference type="InterPro" id="IPR027417">
    <property type="entry name" value="P-loop_NTPase"/>
</dbReference>
<comment type="caution">
    <text evidence="7">The sequence shown here is derived from an EMBL/GenBank/DDBJ whole genome shotgun (WGS) entry which is preliminary data.</text>
</comment>
<dbReference type="SUPFAM" id="SSF48452">
    <property type="entry name" value="TPR-like"/>
    <property type="match status" value="1"/>
</dbReference>
<dbReference type="AlphaFoldDB" id="A0A0Q2U7H5"/>
<evidence type="ECO:0000313" key="7">
    <source>
        <dbReference type="EMBL" id="KQH76600.1"/>
    </source>
</evidence>
<evidence type="ECO:0000256" key="1">
    <source>
        <dbReference type="ARBA" id="ARBA00004496"/>
    </source>
</evidence>
<keyword evidence="5" id="KW-0067">ATP-binding</keyword>
<dbReference type="InterPro" id="IPR049078">
    <property type="entry name" value="T7SS_EccA1-like_N"/>
</dbReference>